<proteinExistence type="predicted"/>
<dbReference type="GO" id="GO:0008010">
    <property type="term" value="F:structural constituent of chitin-based larval cuticle"/>
    <property type="evidence" value="ECO:0007669"/>
    <property type="project" value="TreeGrafter"/>
</dbReference>
<protein>
    <submittedName>
        <fullName evidence="2">CSON009679 protein</fullName>
    </submittedName>
</protein>
<dbReference type="InterPro" id="IPR050468">
    <property type="entry name" value="Cuticle_Struct_Prot"/>
</dbReference>
<organism evidence="2">
    <name type="scientific">Culicoides sonorensis</name>
    <name type="common">Biting midge</name>
    <dbReference type="NCBI Taxonomy" id="179676"/>
    <lineage>
        <taxon>Eukaryota</taxon>
        <taxon>Metazoa</taxon>
        <taxon>Ecdysozoa</taxon>
        <taxon>Arthropoda</taxon>
        <taxon>Hexapoda</taxon>
        <taxon>Insecta</taxon>
        <taxon>Pterygota</taxon>
        <taxon>Neoptera</taxon>
        <taxon>Endopterygota</taxon>
        <taxon>Diptera</taxon>
        <taxon>Nematocera</taxon>
        <taxon>Chironomoidea</taxon>
        <taxon>Ceratopogonidae</taxon>
        <taxon>Ceratopogoninae</taxon>
        <taxon>Culicoides</taxon>
        <taxon>Monoculicoides</taxon>
    </lineage>
</organism>
<dbReference type="PROSITE" id="PS51155">
    <property type="entry name" value="CHIT_BIND_RR_2"/>
    <property type="match status" value="2"/>
</dbReference>
<dbReference type="EMBL" id="UFQS01000388">
    <property type="protein sequence ID" value="SSX03464.1"/>
    <property type="molecule type" value="Genomic_DNA"/>
</dbReference>
<gene>
    <name evidence="2" type="primary">CSON009679</name>
</gene>
<sequence>MIETLVTLNSGSWSEPHSKQYHIQTDEGPERYFKYQTDNGQYRKEKRLQDGTVIGVDAWIDAAGYLRQKDYIADNKGYRILKSKTVFVGQGRPIDEAMNFAKYSPAPDNAIPGVVRQVVSTPAPIVVSSTAAPIALTATPSPIAITTYRPAFYSTTSTTTTTTQSPISSTIGYTPSAHHYVKNVFIRPHSEPRDHLYDHHFSFIAPNDLNNNLLDVTSREYSTVKPPSLEFELPHNEITSGSTLHPPIAKYTDRQFSTTVRPLHSSPVESTTYRPSIRASIADSYRPTPIGVSTARPLIESESVSRPFYSNNYKYYAPSYTKNGIDSYKPYDGVSLTNNDGFKYYLPRQYHEEEGQDQYRDGSFGYIDPFGIRRVVYYNVRPGTGFVHRKNNRYVGFNATPYDPRPSSLNTIRKKK</sequence>
<accession>A0A336KF43</accession>
<evidence type="ECO:0000313" key="2">
    <source>
        <dbReference type="EMBL" id="SSX03464.1"/>
    </source>
</evidence>
<dbReference type="PANTHER" id="PTHR10380:SF206">
    <property type="entry name" value="GH27759P"/>
    <property type="match status" value="1"/>
</dbReference>
<keyword evidence="1" id="KW-0193">Cuticle</keyword>
<dbReference type="OMA" id="FGHGQFG"/>
<evidence type="ECO:0000313" key="3">
    <source>
        <dbReference type="EMBL" id="SSX23829.1"/>
    </source>
</evidence>
<dbReference type="GO" id="GO:0062129">
    <property type="term" value="C:chitin-based extracellular matrix"/>
    <property type="evidence" value="ECO:0007669"/>
    <property type="project" value="TreeGrafter"/>
</dbReference>
<reference evidence="2" key="1">
    <citation type="submission" date="2018-04" db="EMBL/GenBank/DDBJ databases">
        <authorList>
            <person name="Go L.Y."/>
            <person name="Mitchell J.A."/>
        </authorList>
    </citation>
    <scope>NUCLEOTIDE SEQUENCE</scope>
    <source>
        <tissue evidence="2">Whole organism</tissue>
    </source>
</reference>
<reference evidence="3" key="2">
    <citation type="submission" date="2018-07" db="EMBL/GenBank/DDBJ databases">
        <authorList>
            <person name="Quirk P.G."/>
            <person name="Krulwich T.A."/>
        </authorList>
    </citation>
    <scope>NUCLEOTIDE SEQUENCE</scope>
</reference>
<evidence type="ECO:0000256" key="1">
    <source>
        <dbReference type="PROSITE-ProRule" id="PRU00497"/>
    </source>
</evidence>
<dbReference type="VEuPathDB" id="VectorBase:CSON009679"/>
<name>A0A336KF43_CULSO</name>
<dbReference type="InterPro" id="IPR000618">
    <property type="entry name" value="Insect_cuticle"/>
</dbReference>
<dbReference type="Pfam" id="PF00379">
    <property type="entry name" value="Chitin_bind_4"/>
    <property type="match status" value="2"/>
</dbReference>
<dbReference type="EMBL" id="UFQT01000388">
    <property type="protein sequence ID" value="SSX23829.1"/>
    <property type="molecule type" value="Genomic_DNA"/>
</dbReference>
<dbReference type="PANTHER" id="PTHR10380">
    <property type="entry name" value="CUTICLE PROTEIN"/>
    <property type="match status" value="1"/>
</dbReference>
<dbReference type="AlphaFoldDB" id="A0A336KF43"/>